<keyword evidence="15" id="KW-1185">Reference proteome</keyword>
<proteinExistence type="inferred from homology"/>
<evidence type="ECO:0000256" key="7">
    <source>
        <dbReference type="ARBA" id="ARBA00023015"/>
    </source>
</evidence>
<dbReference type="SMART" id="SM00355">
    <property type="entry name" value="ZnF_C2H2"/>
    <property type="match status" value="3"/>
</dbReference>
<feature type="domain" description="C2H2-type" evidence="13">
    <location>
        <begin position="142"/>
        <end position="169"/>
    </location>
</feature>
<keyword evidence="4" id="KW-0677">Repeat</keyword>
<evidence type="ECO:0000256" key="8">
    <source>
        <dbReference type="ARBA" id="ARBA00023125"/>
    </source>
</evidence>
<reference evidence="14 15" key="1">
    <citation type="submission" date="2023-03" db="EMBL/GenBank/DDBJ databases">
        <title>High-quality genome of Scylla paramamosain provides insights in environmental adaptation.</title>
        <authorList>
            <person name="Zhang L."/>
        </authorList>
    </citation>
    <scope>NUCLEOTIDE SEQUENCE [LARGE SCALE GENOMIC DNA]</scope>
    <source>
        <strain evidence="14">LZ_2023a</strain>
        <tissue evidence="14">Muscle</tissue>
    </source>
</reference>
<keyword evidence="3" id="KW-0479">Metal-binding</keyword>
<gene>
    <name evidence="14" type="ORF">O3P69_019636</name>
</gene>
<name>A0AAW0SWG9_SCYPA</name>
<dbReference type="GO" id="GO:0008270">
    <property type="term" value="F:zinc ion binding"/>
    <property type="evidence" value="ECO:0007669"/>
    <property type="project" value="UniProtKB-KW"/>
</dbReference>
<evidence type="ECO:0000256" key="12">
    <source>
        <dbReference type="SAM" id="MobiDB-lite"/>
    </source>
</evidence>
<dbReference type="PROSITE" id="PS00028">
    <property type="entry name" value="ZINC_FINGER_C2H2_1"/>
    <property type="match status" value="1"/>
</dbReference>
<evidence type="ECO:0000256" key="10">
    <source>
        <dbReference type="ARBA" id="ARBA00023242"/>
    </source>
</evidence>
<dbReference type="SUPFAM" id="SSF57667">
    <property type="entry name" value="beta-beta-alpha zinc fingers"/>
    <property type="match status" value="2"/>
</dbReference>
<protein>
    <recommendedName>
        <fullName evidence="13">C2H2-type domain-containing protein</fullName>
    </recommendedName>
</protein>
<dbReference type="GO" id="GO:0006357">
    <property type="term" value="P:regulation of transcription by RNA polymerase II"/>
    <property type="evidence" value="ECO:0007669"/>
    <property type="project" value="TreeGrafter"/>
</dbReference>
<feature type="region of interest" description="Disordered" evidence="12">
    <location>
        <begin position="215"/>
        <end position="277"/>
    </location>
</feature>
<dbReference type="InterPro" id="IPR013087">
    <property type="entry name" value="Znf_C2H2_type"/>
</dbReference>
<feature type="compositionally biased region" description="Low complexity" evidence="12">
    <location>
        <begin position="251"/>
        <end position="277"/>
    </location>
</feature>
<keyword evidence="6" id="KW-0862">Zinc</keyword>
<keyword evidence="5 11" id="KW-0863">Zinc-finger</keyword>
<dbReference type="PROSITE" id="PS50157">
    <property type="entry name" value="ZINC_FINGER_C2H2_2"/>
    <property type="match status" value="3"/>
</dbReference>
<organism evidence="14 15">
    <name type="scientific">Scylla paramamosain</name>
    <name type="common">Mud crab</name>
    <dbReference type="NCBI Taxonomy" id="85552"/>
    <lineage>
        <taxon>Eukaryota</taxon>
        <taxon>Metazoa</taxon>
        <taxon>Ecdysozoa</taxon>
        <taxon>Arthropoda</taxon>
        <taxon>Crustacea</taxon>
        <taxon>Multicrustacea</taxon>
        <taxon>Malacostraca</taxon>
        <taxon>Eumalacostraca</taxon>
        <taxon>Eucarida</taxon>
        <taxon>Decapoda</taxon>
        <taxon>Pleocyemata</taxon>
        <taxon>Brachyura</taxon>
        <taxon>Eubrachyura</taxon>
        <taxon>Portunoidea</taxon>
        <taxon>Portunidae</taxon>
        <taxon>Portuninae</taxon>
        <taxon>Scylla</taxon>
    </lineage>
</organism>
<feature type="domain" description="C2H2-type" evidence="13">
    <location>
        <begin position="170"/>
        <end position="197"/>
    </location>
</feature>
<dbReference type="EMBL" id="JARAKH010000043">
    <property type="protein sequence ID" value="KAK8379759.1"/>
    <property type="molecule type" value="Genomic_DNA"/>
</dbReference>
<evidence type="ECO:0000256" key="4">
    <source>
        <dbReference type="ARBA" id="ARBA00022737"/>
    </source>
</evidence>
<dbReference type="Proteomes" id="UP001487740">
    <property type="component" value="Unassembled WGS sequence"/>
</dbReference>
<dbReference type="FunFam" id="3.30.160.60:FF:000075">
    <property type="entry name" value="Putative zinc finger protein 536"/>
    <property type="match status" value="1"/>
</dbReference>
<dbReference type="GO" id="GO:0003700">
    <property type="term" value="F:DNA-binding transcription factor activity"/>
    <property type="evidence" value="ECO:0007669"/>
    <property type="project" value="TreeGrafter"/>
</dbReference>
<keyword evidence="7" id="KW-0805">Transcription regulation</keyword>
<dbReference type="AlphaFoldDB" id="A0AAW0SWG9"/>
<evidence type="ECO:0000259" key="13">
    <source>
        <dbReference type="PROSITE" id="PS50157"/>
    </source>
</evidence>
<dbReference type="Pfam" id="PF00096">
    <property type="entry name" value="zf-C2H2"/>
    <property type="match status" value="1"/>
</dbReference>
<dbReference type="InterPro" id="IPR036236">
    <property type="entry name" value="Znf_C2H2_sf"/>
</dbReference>
<dbReference type="Gene3D" id="3.30.160.60">
    <property type="entry name" value="Classic Zinc Finger"/>
    <property type="match status" value="2"/>
</dbReference>
<accession>A0AAW0SWG9</accession>
<dbReference type="GO" id="GO:0005634">
    <property type="term" value="C:nucleus"/>
    <property type="evidence" value="ECO:0007669"/>
    <property type="project" value="UniProtKB-SubCell"/>
</dbReference>
<evidence type="ECO:0000256" key="11">
    <source>
        <dbReference type="PROSITE-ProRule" id="PRU00042"/>
    </source>
</evidence>
<feature type="region of interest" description="Disordered" evidence="12">
    <location>
        <begin position="45"/>
        <end position="72"/>
    </location>
</feature>
<evidence type="ECO:0000256" key="6">
    <source>
        <dbReference type="ARBA" id="ARBA00022833"/>
    </source>
</evidence>
<comment type="subcellular location">
    <subcellularLocation>
        <location evidence="1">Nucleus</location>
    </subcellularLocation>
</comment>
<keyword evidence="8" id="KW-0238">DNA-binding</keyword>
<evidence type="ECO:0000313" key="15">
    <source>
        <dbReference type="Proteomes" id="UP001487740"/>
    </source>
</evidence>
<evidence type="ECO:0000256" key="5">
    <source>
        <dbReference type="ARBA" id="ARBA00022771"/>
    </source>
</evidence>
<evidence type="ECO:0000256" key="2">
    <source>
        <dbReference type="ARBA" id="ARBA00006991"/>
    </source>
</evidence>
<feature type="domain" description="C2H2-type" evidence="13">
    <location>
        <begin position="198"/>
        <end position="227"/>
    </location>
</feature>
<evidence type="ECO:0000256" key="9">
    <source>
        <dbReference type="ARBA" id="ARBA00023163"/>
    </source>
</evidence>
<evidence type="ECO:0000313" key="14">
    <source>
        <dbReference type="EMBL" id="KAK8379759.1"/>
    </source>
</evidence>
<dbReference type="PANTHER" id="PTHR24404:SF111">
    <property type="entry name" value="GASTRULA ZINC FINGER PROTEIN XLCGF49.1-LIKE-RELATED"/>
    <property type="match status" value="1"/>
</dbReference>
<keyword evidence="9" id="KW-0804">Transcription</keyword>
<dbReference type="GO" id="GO:0000978">
    <property type="term" value="F:RNA polymerase II cis-regulatory region sequence-specific DNA binding"/>
    <property type="evidence" value="ECO:0007669"/>
    <property type="project" value="TreeGrafter"/>
</dbReference>
<comment type="similarity">
    <text evidence="2">Belongs to the krueppel C2H2-type zinc-finger protein family.</text>
</comment>
<dbReference type="PANTHER" id="PTHR24404">
    <property type="entry name" value="ZINC FINGER PROTEIN"/>
    <property type="match status" value="1"/>
</dbReference>
<comment type="caution">
    <text evidence="14">The sequence shown here is derived from an EMBL/GenBank/DDBJ whole genome shotgun (WGS) entry which is preliminary data.</text>
</comment>
<keyword evidence="10" id="KW-0539">Nucleus</keyword>
<evidence type="ECO:0000256" key="3">
    <source>
        <dbReference type="ARBA" id="ARBA00022723"/>
    </source>
</evidence>
<evidence type="ECO:0000256" key="1">
    <source>
        <dbReference type="ARBA" id="ARBA00004123"/>
    </source>
</evidence>
<sequence length="277" mass="30129">MVPVSAPNPEEGNTSAAAAAAAAAVAVTTYTTSLTKIIAASLDNSTRGSGRRMAGLSVDSSVGPGSYRGQELEPGEIRLDGRARIIDDGESGRRLVVAEDEEGLDHSPHFSNYAPRLNIVQEPIDRDKALVPITDDIGRTFFECPYCHKLFGSTSDMNRHLDFHEDLRPYNCEYCDYSARTNSQLKVHKMRHEGIKLYSCDVCNYNGVTQSDLNRHKKTQSHIARIPETGTHSPVSPGSRRRLLTYSNEYGSPRGSSHPPSPYTTTTTTATATAAAA</sequence>
<dbReference type="InterPro" id="IPR050589">
    <property type="entry name" value="Ikaros_C2H2-ZF"/>
</dbReference>